<feature type="transmembrane region" description="Helical" evidence="1">
    <location>
        <begin position="7"/>
        <end position="26"/>
    </location>
</feature>
<dbReference type="Pfam" id="PF07949">
    <property type="entry name" value="YbbR"/>
    <property type="match status" value="1"/>
</dbReference>
<keyword evidence="1" id="KW-0812">Transmembrane</keyword>
<dbReference type="Gene3D" id="2.170.120.40">
    <property type="entry name" value="YbbR-like domain"/>
    <property type="match status" value="2"/>
</dbReference>
<protein>
    <recommendedName>
        <fullName evidence="4">YbbR family protein</fullName>
    </recommendedName>
</protein>
<dbReference type="InterPro" id="IPR012505">
    <property type="entry name" value="YbbR"/>
</dbReference>
<proteinExistence type="predicted"/>
<dbReference type="Proteomes" id="UP000315689">
    <property type="component" value="Unassembled WGS sequence"/>
</dbReference>
<evidence type="ECO:0000256" key="1">
    <source>
        <dbReference type="SAM" id="Phobius"/>
    </source>
</evidence>
<sequence length="402" mass="44214">MKPLENIYIKIICLVLAFGFWLFISFQLGRIGTFPADIAIDTINVKTNYLAVLSERSVKVKISAQPQVWQKISASNFHARVDLLGKSTGLYQLDVKVVSDNPEVQIIKISPDKVQVNIEEIQEKQQKVEIMFDGAPAQGFAVNGYQISPPTVVAKSSPTIFKKISRVVAKVNIDNEKNDFSRVYRLEPLDSQNNKIDNIVFSPEEVTISAQIGKTANVKTVGIKAEVIGDLKPGFQVENISVSPSVANITGDPSLVFETNFIPTQQISIAGESRTIEKNVALEFPTGLSSLDNLRQVKIVIKVVEAKAEKDIAVSNIEFLNLKNNLSVSGISPENVQIVVSAPASKISGFDGSQIKLQIDAADIGSAGEYNRQIKKENFILPENFEIVSIKTENIKFRVVVK</sequence>
<keyword evidence="1" id="KW-0472">Membrane</keyword>
<gene>
    <name evidence="2" type="ORF">CEN89_82</name>
</gene>
<comment type="caution">
    <text evidence="2">The sequence shown here is derived from an EMBL/GenBank/DDBJ whole genome shotgun (WGS) entry which is preliminary data.</text>
</comment>
<reference evidence="2 3" key="1">
    <citation type="submission" date="2017-07" db="EMBL/GenBank/DDBJ databases">
        <title>Mechanisms for carbon and nitrogen cycling indicate functional differentiation within the Candidate Phyla Radiation.</title>
        <authorList>
            <person name="Danczak R.E."/>
            <person name="Johnston M.D."/>
            <person name="Kenah C."/>
            <person name="Slattery M."/>
            <person name="Wrighton K.C."/>
            <person name="Wilkins M.J."/>
        </authorList>
    </citation>
    <scope>NUCLEOTIDE SEQUENCE [LARGE SCALE GENOMIC DNA]</scope>
    <source>
        <strain evidence="2">Licking1014_7</strain>
    </source>
</reference>
<dbReference type="AlphaFoldDB" id="A0A554LKN4"/>
<dbReference type="PANTHER" id="PTHR37804">
    <property type="entry name" value="CDAA REGULATORY PROTEIN CDAR"/>
    <property type="match status" value="1"/>
</dbReference>
<name>A0A554LKN4_9BACT</name>
<accession>A0A554LKN4</accession>
<keyword evidence="1" id="KW-1133">Transmembrane helix</keyword>
<evidence type="ECO:0008006" key="4">
    <source>
        <dbReference type="Google" id="ProtNLM"/>
    </source>
</evidence>
<dbReference type="InterPro" id="IPR053154">
    <property type="entry name" value="c-di-AMP_regulator"/>
</dbReference>
<dbReference type="EMBL" id="VMGK01000002">
    <property type="protein sequence ID" value="TSC93407.1"/>
    <property type="molecule type" value="Genomic_DNA"/>
</dbReference>
<dbReference type="PANTHER" id="PTHR37804:SF1">
    <property type="entry name" value="CDAA REGULATORY PROTEIN CDAR"/>
    <property type="match status" value="1"/>
</dbReference>
<evidence type="ECO:0000313" key="2">
    <source>
        <dbReference type="EMBL" id="TSC93407.1"/>
    </source>
</evidence>
<dbReference type="Gene3D" id="2.170.120.30">
    <property type="match status" value="2"/>
</dbReference>
<evidence type="ECO:0000313" key="3">
    <source>
        <dbReference type="Proteomes" id="UP000315689"/>
    </source>
</evidence>
<organism evidence="2 3">
    <name type="scientific">Candidatus Berkelbacteria bacterium Licking1014_7</name>
    <dbReference type="NCBI Taxonomy" id="2017147"/>
    <lineage>
        <taxon>Bacteria</taxon>
        <taxon>Candidatus Berkelbacteria</taxon>
    </lineage>
</organism>